<keyword evidence="3 6" id="KW-1133">Transmembrane helix</keyword>
<dbReference type="Gene3D" id="1.20.120.350">
    <property type="entry name" value="Voltage-gated potassium channels. Chain C"/>
    <property type="match status" value="1"/>
</dbReference>
<keyword evidence="4 6" id="KW-0472">Membrane</keyword>
<dbReference type="PRINTS" id="PR00169">
    <property type="entry name" value="KCHANNEL"/>
</dbReference>
<dbReference type="Proteomes" id="UP000308760">
    <property type="component" value="Unassembled WGS sequence"/>
</dbReference>
<evidence type="ECO:0000256" key="6">
    <source>
        <dbReference type="SAM" id="Phobius"/>
    </source>
</evidence>
<evidence type="ECO:0000256" key="5">
    <source>
        <dbReference type="SAM" id="MobiDB-lite"/>
    </source>
</evidence>
<dbReference type="OrthoDB" id="5297065at2"/>
<dbReference type="InterPro" id="IPR027359">
    <property type="entry name" value="Volt_channel_dom_sf"/>
</dbReference>
<dbReference type="Gene3D" id="1.10.287.70">
    <property type="match status" value="1"/>
</dbReference>
<feature type="region of interest" description="Disordered" evidence="5">
    <location>
        <begin position="1"/>
        <end position="22"/>
    </location>
</feature>
<keyword evidence="9" id="KW-1185">Reference proteome</keyword>
<evidence type="ECO:0000313" key="8">
    <source>
        <dbReference type="EMBL" id="THV43619.1"/>
    </source>
</evidence>
<comment type="subcellular location">
    <subcellularLocation>
        <location evidence="1">Membrane</location>
        <topology evidence="1">Multi-pass membrane protein</topology>
    </subcellularLocation>
</comment>
<gene>
    <name evidence="8" type="ORF">FAB82_00755</name>
</gene>
<evidence type="ECO:0000313" key="9">
    <source>
        <dbReference type="Proteomes" id="UP000308760"/>
    </source>
</evidence>
<dbReference type="InterPro" id="IPR043203">
    <property type="entry name" value="VGCC_Ca_Na"/>
</dbReference>
<dbReference type="PANTHER" id="PTHR10037">
    <property type="entry name" value="VOLTAGE-GATED CATION CHANNEL CALCIUM AND SODIUM"/>
    <property type="match status" value="1"/>
</dbReference>
<evidence type="ECO:0000259" key="7">
    <source>
        <dbReference type="Pfam" id="PF00520"/>
    </source>
</evidence>
<reference evidence="9" key="1">
    <citation type="submission" date="2019-04" db="EMBL/GenBank/DDBJ databases">
        <title>Nocardioides xinjiangensis sp. nov.</title>
        <authorList>
            <person name="Liu S."/>
        </authorList>
    </citation>
    <scope>NUCLEOTIDE SEQUENCE [LARGE SCALE GENOMIC DNA]</scope>
    <source>
        <strain evidence="9">18</strain>
    </source>
</reference>
<dbReference type="GO" id="GO:0001518">
    <property type="term" value="C:voltage-gated sodium channel complex"/>
    <property type="evidence" value="ECO:0007669"/>
    <property type="project" value="TreeGrafter"/>
</dbReference>
<protein>
    <submittedName>
        <fullName evidence="8">Ion transporter</fullName>
    </submittedName>
</protein>
<dbReference type="Pfam" id="PF00520">
    <property type="entry name" value="Ion_trans"/>
    <property type="match status" value="1"/>
</dbReference>
<organism evidence="8 9">
    <name type="scientific">Glycomyces buryatensis</name>
    <dbReference type="NCBI Taxonomy" id="2570927"/>
    <lineage>
        <taxon>Bacteria</taxon>
        <taxon>Bacillati</taxon>
        <taxon>Actinomycetota</taxon>
        <taxon>Actinomycetes</taxon>
        <taxon>Glycomycetales</taxon>
        <taxon>Glycomycetaceae</taxon>
        <taxon>Glycomyces</taxon>
    </lineage>
</organism>
<comment type="caution">
    <text evidence="8">The sequence shown here is derived from an EMBL/GenBank/DDBJ whole genome shotgun (WGS) entry which is preliminary data.</text>
</comment>
<reference evidence="8 9" key="2">
    <citation type="submission" date="2019-05" db="EMBL/GenBank/DDBJ databases">
        <title>Glycomyces buryatensis sp. nov.</title>
        <authorList>
            <person name="Nikitina E."/>
        </authorList>
    </citation>
    <scope>NUCLEOTIDE SEQUENCE [LARGE SCALE GENOMIC DNA]</scope>
    <source>
        <strain evidence="8 9">18</strain>
    </source>
</reference>
<dbReference type="PANTHER" id="PTHR10037:SF62">
    <property type="entry name" value="SODIUM CHANNEL PROTEIN 60E"/>
    <property type="match status" value="1"/>
</dbReference>
<dbReference type="InterPro" id="IPR005821">
    <property type="entry name" value="Ion_trans_dom"/>
</dbReference>
<feature type="domain" description="Ion transport" evidence="7">
    <location>
        <begin position="53"/>
        <end position="268"/>
    </location>
</feature>
<evidence type="ECO:0000256" key="1">
    <source>
        <dbReference type="ARBA" id="ARBA00004141"/>
    </source>
</evidence>
<feature type="compositionally biased region" description="Polar residues" evidence="5">
    <location>
        <begin position="311"/>
        <end position="329"/>
    </location>
</feature>
<evidence type="ECO:0000256" key="2">
    <source>
        <dbReference type="ARBA" id="ARBA00022692"/>
    </source>
</evidence>
<feature type="transmembrane region" description="Helical" evidence="6">
    <location>
        <begin position="177"/>
        <end position="196"/>
    </location>
</feature>
<dbReference type="AlphaFoldDB" id="A0A4S8QQB6"/>
<sequence>MERKPGRAAPRGDRRPAGKSQADTYYSDAVRVPPTVTTHHGRIVSLSRSLLAHKRFQVLSMLIIVLNGAVLGAMTFPRFEDSETLVQIDHGCLVFFTFEVLLGIIACGPKPWRYFKTGWNVFDFAIVVASFLPGLRENVTILRLLRLARVLRIVRSMPSLQLILVALGKAIPKSAGVFALCGVVMYLWAMIGWIAFAKNDLEHFDTVGAALLVLLQMLTFDDLGATIRASMAENIWTLPYFVVFVLFAAFLLMNVLIGVVLASMEEAQRVDDEDGQVSADTAVVLKRLDHLQGTVNQLLEERERAKAFTPFNGTNGQKAPAQASANQRN</sequence>
<evidence type="ECO:0000256" key="3">
    <source>
        <dbReference type="ARBA" id="ARBA00022989"/>
    </source>
</evidence>
<keyword evidence="2 6" id="KW-0812">Transmembrane</keyword>
<feature type="region of interest" description="Disordered" evidence="5">
    <location>
        <begin position="309"/>
        <end position="329"/>
    </location>
</feature>
<dbReference type="EMBL" id="STGY01000001">
    <property type="protein sequence ID" value="THV43619.1"/>
    <property type="molecule type" value="Genomic_DNA"/>
</dbReference>
<evidence type="ECO:0000256" key="4">
    <source>
        <dbReference type="ARBA" id="ARBA00023136"/>
    </source>
</evidence>
<dbReference type="GO" id="GO:0005248">
    <property type="term" value="F:voltage-gated sodium channel activity"/>
    <property type="evidence" value="ECO:0007669"/>
    <property type="project" value="TreeGrafter"/>
</dbReference>
<accession>A0A4S8QQB6</accession>
<feature type="transmembrane region" description="Helical" evidence="6">
    <location>
        <begin position="88"/>
        <end position="107"/>
    </location>
</feature>
<feature type="transmembrane region" description="Helical" evidence="6">
    <location>
        <begin position="240"/>
        <end position="262"/>
    </location>
</feature>
<name>A0A4S8QQB6_9ACTN</name>
<dbReference type="SUPFAM" id="SSF81324">
    <property type="entry name" value="Voltage-gated potassium channels"/>
    <property type="match status" value="1"/>
</dbReference>
<proteinExistence type="predicted"/>
<feature type="transmembrane region" description="Helical" evidence="6">
    <location>
        <begin position="56"/>
        <end position="76"/>
    </location>
</feature>
<feature type="compositionally biased region" description="Basic and acidic residues" evidence="5">
    <location>
        <begin position="1"/>
        <end position="16"/>
    </location>
</feature>